<dbReference type="RefSeq" id="WP_015452419.1">
    <property type="nucleotide sequence ID" value="NC_020549.1"/>
</dbReference>
<keyword evidence="3" id="KW-1185">Reference proteome</keyword>
<evidence type="ECO:0000313" key="3">
    <source>
        <dbReference type="Proteomes" id="UP000011820"/>
    </source>
</evidence>
<evidence type="ECO:0000313" key="2">
    <source>
        <dbReference type="EMBL" id="AGH16822.1"/>
    </source>
</evidence>
<name>A0ABM5NFM4_LIBAS</name>
<evidence type="ECO:0000259" key="1">
    <source>
        <dbReference type="Pfam" id="PF03968"/>
    </source>
</evidence>
<reference evidence="2 3" key="1">
    <citation type="journal article" date="2013" name="Genome Announc.">
        <title>Complete Genome Sequence of a Chinese Strain of 'Candidatus Liberibacter asiaticus'.</title>
        <authorList>
            <person name="Lin H."/>
            <person name="Han C.S."/>
            <person name="Liu B."/>
            <person name="Lou B."/>
            <person name="Bai X."/>
            <person name="Deng C."/>
            <person name="Civerolo E.L."/>
            <person name="Gupta G."/>
        </authorList>
    </citation>
    <scope>NUCLEOTIDE SEQUENCE [LARGE SCALE GENOMIC DNA]</scope>
    <source>
        <strain evidence="3">gxpsy</strain>
    </source>
</reference>
<organism evidence="2 3">
    <name type="scientific">Candidatus Liberibacter asiaticus str. gxpsy</name>
    <dbReference type="NCBI Taxonomy" id="1174529"/>
    <lineage>
        <taxon>Bacteria</taxon>
        <taxon>Pseudomonadati</taxon>
        <taxon>Pseudomonadota</taxon>
        <taxon>Alphaproteobacteria</taxon>
        <taxon>Hyphomicrobiales</taxon>
        <taxon>Rhizobiaceae</taxon>
        <taxon>Liberibacter</taxon>
    </lineage>
</organism>
<dbReference type="EMBL" id="CP004005">
    <property type="protein sequence ID" value="AGH16822.1"/>
    <property type="molecule type" value="Genomic_DNA"/>
</dbReference>
<dbReference type="InterPro" id="IPR005653">
    <property type="entry name" value="OstA-like_N"/>
</dbReference>
<protein>
    <submittedName>
        <fullName evidence="2">OstA family protein</fullName>
    </submittedName>
</protein>
<feature type="domain" description="Organic solvent tolerance-like N-terminal" evidence="1">
    <location>
        <begin position="46"/>
        <end position="159"/>
    </location>
</feature>
<dbReference type="Pfam" id="PF03968">
    <property type="entry name" value="LptD_N"/>
    <property type="match status" value="1"/>
</dbReference>
<sequence length="181" mass="20532">MSAFLNSIHLYIHLLALVFVLLKADLSQAAASYMTRFKVLGNEKIHIKADMLEVKDAVQKAFFKGNVFMTQEDFSLQADKMTIDYNNTNRDVSNKINRMDVERNIFIQSGEINVIASNGYVDFQKRILVLNGDRADKVILKEKLNTFLGCKLIVNIDTSFASLQGCESDQVQSIIRYDGRP</sequence>
<accession>A0ABM5NFM4</accession>
<dbReference type="Proteomes" id="UP000011820">
    <property type="component" value="Chromosome"/>
</dbReference>
<gene>
    <name evidence="2" type="ORF">WSI_02260</name>
</gene>
<dbReference type="Gene3D" id="2.60.450.10">
    <property type="entry name" value="Lipopolysaccharide (LPS) transport protein A like domain"/>
    <property type="match status" value="1"/>
</dbReference>
<proteinExistence type="predicted"/>